<dbReference type="SUPFAM" id="SSF53474">
    <property type="entry name" value="alpha/beta-Hydrolases"/>
    <property type="match status" value="1"/>
</dbReference>
<proteinExistence type="predicted"/>
<dbReference type="Gene3D" id="3.40.50.1820">
    <property type="entry name" value="alpha/beta hydrolase"/>
    <property type="match status" value="1"/>
</dbReference>
<protein>
    <recommendedName>
        <fullName evidence="3">Lecithin:cholesterol acyltransferase</fullName>
    </recommendedName>
</protein>
<dbReference type="Proteomes" id="UP001582793">
    <property type="component" value="Unassembled WGS sequence"/>
</dbReference>
<evidence type="ECO:0000313" key="2">
    <source>
        <dbReference type="Proteomes" id="UP001582793"/>
    </source>
</evidence>
<evidence type="ECO:0000313" key="1">
    <source>
        <dbReference type="EMBL" id="MFB6393595.1"/>
    </source>
</evidence>
<dbReference type="PANTHER" id="PTHR11440">
    <property type="entry name" value="LECITHIN-CHOLESTEROL ACYLTRANSFERASE-RELATED"/>
    <property type="match status" value="1"/>
</dbReference>
<accession>A0ABV5CNL4</accession>
<evidence type="ECO:0008006" key="3">
    <source>
        <dbReference type="Google" id="ProtNLM"/>
    </source>
</evidence>
<organism evidence="1 2">
    <name type="scientific">Polymorphospora lycopeni</name>
    <dbReference type="NCBI Taxonomy" id="3140240"/>
    <lineage>
        <taxon>Bacteria</taxon>
        <taxon>Bacillati</taxon>
        <taxon>Actinomycetota</taxon>
        <taxon>Actinomycetes</taxon>
        <taxon>Micromonosporales</taxon>
        <taxon>Micromonosporaceae</taxon>
        <taxon>Polymorphospora</taxon>
    </lineage>
</organism>
<dbReference type="Pfam" id="PF02450">
    <property type="entry name" value="LCAT"/>
    <property type="match status" value="1"/>
</dbReference>
<dbReference type="EMBL" id="JBCGDC010000023">
    <property type="protein sequence ID" value="MFB6393595.1"/>
    <property type="molecule type" value="Genomic_DNA"/>
</dbReference>
<keyword evidence="2" id="KW-1185">Reference proteome</keyword>
<reference evidence="1 2" key="1">
    <citation type="submission" date="2024-04" db="EMBL/GenBank/DDBJ databases">
        <title>Polymorphospora sp. isolated from Baiyangdian Lake in Xiong'an New Area.</title>
        <authorList>
            <person name="Zhang X."/>
            <person name="Liu J."/>
        </authorList>
    </citation>
    <scope>NUCLEOTIDE SEQUENCE [LARGE SCALE GENOMIC DNA]</scope>
    <source>
        <strain evidence="1 2">2-325</strain>
    </source>
</reference>
<dbReference type="InterPro" id="IPR003386">
    <property type="entry name" value="LACT/PDAT_acylTrfase"/>
</dbReference>
<dbReference type="InterPro" id="IPR029058">
    <property type="entry name" value="AB_hydrolase_fold"/>
</dbReference>
<name>A0ABV5CNL4_9ACTN</name>
<sequence>MADWRMLSVRIVTAASERCVTRCSVNDAEGGVVREHLVVVVPGIGGSVLARPGQPDAPLWSVGWTDRRLLRRPELLSLAETPALEPVGLIRSLRPVPFWTAVPGYEGLLKALGHPHPTVLPVPYDFRLGVAPAAERLADRVEERLRELWPGGNHAGRVIVVAHSMGGLVARHWIGLGGGDAYCRALITLGTPHWGAPKALNVLANGILVKGLPAFSGLRDVLRQWPSIAELLPRYQAVVDARPAHVGGTGGLLYPYELPLPWHEWGADPAAAYRLHVDIEQAWAKLPRDGTKVVPRVGYGHGTLRAAAWDGEGVRVTSDPLSFPRLGRWDGELGDGTVPAYAAVPVEMADEPPDDFLMPYRHGRFAAMTAVADLTARYEGRGDLRPFRGVQHPAVLGADLDEVQVAGEPVDVAASIRGDDVDTAGVRVWAVVEDPATGRPAFDDVEFVADAGGYRTVLPPLPPGTYTVRLSAREVPGAGDLETTETVEVFDDADLG</sequence>
<dbReference type="RefSeq" id="WP_375734020.1">
    <property type="nucleotide sequence ID" value="NZ_JBCGDC010000023.1"/>
</dbReference>
<gene>
    <name evidence="1" type="ORF">AAFH96_10815</name>
</gene>
<comment type="caution">
    <text evidence="1">The sequence shown here is derived from an EMBL/GenBank/DDBJ whole genome shotgun (WGS) entry which is preliminary data.</text>
</comment>